<feature type="transmembrane region" description="Helical" evidence="1">
    <location>
        <begin position="133"/>
        <end position="159"/>
    </location>
</feature>
<comment type="caution">
    <text evidence="2">The sequence shown here is derived from an EMBL/GenBank/DDBJ whole genome shotgun (WGS) entry which is preliminary data.</text>
</comment>
<keyword evidence="1" id="KW-1133">Transmembrane helix</keyword>
<reference evidence="2" key="2">
    <citation type="submission" date="2021-04" db="EMBL/GenBank/DDBJ databases">
        <authorList>
            <person name="Gilroy R."/>
        </authorList>
    </citation>
    <scope>NUCLEOTIDE SEQUENCE</scope>
    <source>
        <strain evidence="2">742</strain>
    </source>
</reference>
<keyword evidence="1" id="KW-0812">Transmembrane</keyword>
<accession>A0A9E2KJZ3</accession>
<evidence type="ECO:0008006" key="4">
    <source>
        <dbReference type="Google" id="ProtNLM"/>
    </source>
</evidence>
<dbReference type="Proteomes" id="UP000824178">
    <property type="component" value="Unassembled WGS sequence"/>
</dbReference>
<dbReference type="EMBL" id="JAHLFH010000043">
    <property type="protein sequence ID" value="MBU3819199.1"/>
    <property type="molecule type" value="Genomic_DNA"/>
</dbReference>
<dbReference type="AlphaFoldDB" id="A0A9E2KJZ3"/>
<dbReference type="Gene3D" id="1.10.1760.20">
    <property type="match status" value="1"/>
</dbReference>
<feature type="transmembrane region" description="Helical" evidence="1">
    <location>
        <begin position="76"/>
        <end position="96"/>
    </location>
</feature>
<protein>
    <recommendedName>
        <fullName evidence="4">ECF transporter S component</fullName>
    </recommendedName>
</protein>
<evidence type="ECO:0000313" key="2">
    <source>
        <dbReference type="EMBL" id="MBU3819199.1"/>
    </source>
</evidence>
<evidence type="ECO:0000313" key="3">
    <source>
        <dbReference type="Proteomes" id="UP000824178"/>
    </source>
</evidence>
<keyword evidence="1" id="KW-0472">Membrane</keyword>
<name>A0A9E2KJZ3_9FIRM</name>
<sequence>MPLPTRWADRRGFVRRLVLTALMGSLLVVGKQVMSGLPNIEPVSLLIVLYTLELPRETPGAITVFLLLQGVLYGFGLWWAMYLYVWYLLALVAWLLRRCDRPLVWACVSGAFGLSFGALCAAVYLFARTPAFAISWWLSGLSFDLLHGAGNFVLMLLLYRPLRRALRLAKQGAGRNR</sequence>
<proteinExistence type="predicted"/>
<feature type="transmembrane region" description="Helical" evidence="1">
    <location>
        <begin position="103"/>
        <end position="127"/>
    </location>
</feature>
<gene>
    <name evidence="2" type="ORF">H9864_02325</name>
</gene>
<reference evidence="2" key="1">
    <citation type="journal article" date="2021" name="PeerJ">
        <title>Extensive microbial diversity within the chicken gut microbiome revealed by metagenomics and culture.</title>
        <authorList>
            <person name="Gilroy R."/>
            <person name="Ravi A."/>
            <person name="Getino M."/>
            <person name="Pursley I."/>
            <person name="Horton D.L."/>
            <person name="Alikhan N.F."/>
            <person name="Baker D."/>
            <person name="Gharbi K."/>
            <person name="Hall N."/>
            <person name="Watson M."/>
            <person name="Adriaenssens E.M."/>
            <person name="Foster-Nyarko E."/>
            <person name="Jarju S."/>
            <person name="Secka A."/>
            <person name="Antonio M."/>
            <person name="Oren A."/>
            <person name="Chaudhuri R.R."/>
            <person name="La Ragione R."/>
            <person name="Hildebrand F."/>
            <person name="Pallen M.J."/>
        </authorList>
    </citation>
    <scope>NUCLEOTIDE SEQUENCE</scope>
    <source>
        <strain evidence="2">742</strain>
    </source>
</reference>
<organism evidence="2 3">
    <name type="scientific">Candidatus Faecalibacterium intestinavium</name>
    <dbReference type="NCBI Taxonomy" id="2838580"/>
    <lineage>
        <taxon>Bacteria</taxon>
        <taxon>Bacillati</taxon>
        <taxon>Bacillota</taxon>
        <taxon>Clostridia</taxon>
        <taxon>Eubacteriales</taxon>
        <taxon>Oscillospiraceae</taxon>
        <taxon>Faecalibacterium</taxon>
    </lineage>
</organism>
<evidence type="ECO:0000256" key="1">
    <source>
        <dbReference type="SAM" id="Phobius"/>
    </source>
</evidence>